<feature type="coiled-coil region" evidence="1">
    <location>
        <begin position="13"/>
        <end position="211"/>
    </location>
</feature>
<dbReference type="AlphaFoldDB" id="A0A2G1VBV8"/>
<keyword evidence="3" id="KW-1185">Reference proteome</keyword>
<evidence type="ECO:0000313" key="3">
    <source>
        <dbReference type="Proteomes" id="UP000229044"/>
    </source>
</evidence>
<evidence type="ECO:0000313" key="2">
    <source>
        <dbReference type="EMBL" id="PHQ24162.1"/>
    </source>
</evidence>
<evidence type="ECO:0000256" key="1">
    <source>
        <dbReference type="SAM" id="Coils"/>
    </source>
</evidence>
<accession>A0A2G1VBV8</accession>
<comment type="caution">
    <text evidence="2">The sequence shown here is derived from an EMBL/GenBank/DDBJ whole genome shotgun (WGS) entry which is preliminary data.</text>
</comment>
<sequence length="325" mass="35888">MKKLTASQRFDRLRELEAHREELTQKANDLNGQIQQCAGRKQKLEEDLRWDTGTRPAHAYATRPARKGEIDQMKSDIQGLALQIEELETEYKPIQAELAEIEGEYESLKNNPGKVTLADLGKAREAISKASAEMARIEKASEEAGSRVPDGQIEKLKNLLEEAAAERDLLATDVDLGEGSEGDLKKASTKLAGLKKQLAELEEASSLAEATGRGYSHRLDRLADEKSAAEKEFSCLLTLYARDLFEEDVNRLGSALEEIETAFSGLIVANELSERHGDGSTFAIMTRSARVDLPHIPGLDHNSVEPQPEAIEKRVAEILTKIDKG</sequence>
<name>A0A2G1VBV8_9GAMM</name>
<proteinExistence type="predicted"/>
<protein>
    <submittedName>
        <fullName evidence="2">Uncharacterized protein</fullName>
    </submittedName>
</protein>
<dbReference type="Gene3D" id="1.10.287.1490">
    <property type="match status" value="1"/>
</dbReference>
<keyword evidence="1" id="KW-0175">Coiled coil</keyword>
<organism evidence="2 3">
    <name type="scientific">Marinobacter guineae</name>
    <dbReference type="NCBI Taxonomy" id="432303"/>
    <lineage>
        <taxon>Bacteria</taxon>
        <taxon>Pseudomonadati</taxon>
        <taxon>Pseudomonadota</taxon>
        <taxon>Gammaproteobacteria</taxon>
        <taxon>Pseudomonadales</taxon>
        <taxon>Marinobacteraceae</taxon>
        <taxon>Marinobacter</taxon>
    </lineage>
</organism>
<dbReference type="RefSeq" id="WP_099618939.1">
    <property type="nucleotide sequence ID" value="NZ_KZ319341.1"/>
</dbReference>
<dbReference type="Proteomes" id="UP000229044">
    <property type="component" value="Unassembled WGS sequence"/>
</dbReference>
<dbReference type="EMBL" id="NTFI01000005">
    <property type="protein sequence ID" value="PHQ24162.1"/>
    <property type="molecule type" value="Genomic_DNA"/>
</dbReference>
<gene>
    <name evidence="2" type="ORF">CLH62_14605</name>
</gene>
<reference evidence="2 3" key="1">
    <citation type="submission" date="2017-09" db="EMBL/GenBank/DDBJ databases">
        <title>The draft genome sequences of Marinobacter guineae M3B.</title>
        <authorList>
            <person name="Cao J."/>
        </authorList>
    </citation>
    <scope>NUCLEOTIDE SEQUENCE [LARGE SCALE GENOMIC DNA]</scope>
    <source>
        <strain evidence="2 3">M3B</strain>
    </source>
</reference>